<dbReference type="EMBL" id="UINC01000223">
    <property type="protein sequence ID" value="SUZ51502.1"/>
    <property type="molecule type" value="Genomic_DNA"/>
</dbReference>
<feature type="domain" description="Ketoreductase" evidence="3">
    <location>
        <begin position="1"/>
        <end position="175"/>
    </location>
</feature>
<dbReference type="CDD" id="cd05233">
    <property type="entry name" value="SDR_c"/>
    <property type="match status" value="1"/>
</dbReference>
<comment type="similarity">
    <text evidence="1">Belongs to the short-chain dehydrogenases/reductases (SDR) family.</text>
</comment>
<dbReference type="PANTHER" id="PTHR43639:SF1">
    <property type="entry name" value="SHORT-CHAIN DEHYDROGENASE_REDUCTASE FAMILY PROTEIN"/>
    <property type="match status" value="1"/>
</dbReference>
<evidence type="ECO:0000256" key="1">
    <source>
        <dbReference type="ARBA" id="ARBA00006484"/>
    </source>
</evidence>
<protein>
    <recommendedName>
        <fullName evidence="3">Ketoreductase domain-containing protein</fullName>
    </recommendedName>
</protein>
<feature type="non-terminal residue" evidence="4">
    <location>
        <position position="1"/>
    </location>
</feature>
<organism evidence="4">
    <name type="scientific">marine metagenome</name>
    <dbReference type="NCBI Taxonomy" id="408172"/>
    <lineage>
        <taxon>unclassified sequences</taxon>
        <taxon>metagenomes</taxon>
        <taxon>ecological metagenomes</taxon>
    </lineage>
</organism>
<keyword evidence="2" id="KW-0560">Oxidoreductase</keyword>
<dbReference type="FunFam" id="3.40.50.720:FF:000084">
    <property type="entry name" value="Short-chain dehydrogenase reductase"/>
    <property type="match status" value="1"/>
</dbReference>
<dbReference type="InterPro" id="IPR002347">
    <property type="entry name" value="SDR_fam"/>
</dbReference>
<evidence type="ECO:0000256" key="2">
    <source>
        <dbReference type="ARBA" id="ARBA00023002"/>
    </source>
</evidence>
<dbReference type="Gene3D" id="3.40.50.720">
    <property type="entry name" value="NAD(P)-binding Rossmann-like Domain"/>
    <property type="match status" value="1"/>
</dbReference>
<evidence type="ECO:0000259" key="3">
    <source>
        <dbReference type="SMART" id="SM00822"/>
    </source>
</evidence>
<dbReference type="InterPro" id="IPR057326">
    <property type="entry name" value="KR_dom"/>
</dbReference>
<dbReference type="InterPro" id="IPR036291">
    <property type="entry name" value="NAD(P)-bd_dom_sf"/>
</dbReference>
<evidence type="ECO:0000313" key="4">
    <source>
        <dbReference type="EMBL" id="SUZ51502.1"/>
    </source>
</evidence>
<proteinExistence type="inferred from homology"/>
<dbReference type="PRINTS" id="PR00081">
    <property type="entry name" value="GDHRDH"/>
</dbReference>
<dbReference type="SUPFAM" id="SSF51735">
    <property type="entry name" value="NAD(P)-binding Rossmann-fold domains"/>
    <property type="match status" value="1"/>
</dbReference>
<dbReference type="Pfam" id="PF13561">
    <property type="entry name" value="adh_short_C2"/>
    <property type="match status" value="1"/>
</dbReference>
<name>A0A381NA79_9ZZZZ</name>
<dbReference type="SMART" id="SM00822">
    <property type="entry name" value="PKS_KR"/>
    <property type="match status" value="1"/>
</dbReference>
<dbReference type="GO" id="GO:0016491">
    <property type="term" value="F:oxidoreductase activity"/>
    <property type="evidence" value="ECO:0007669"/>
    <property type="project" value="UniProtKB-KW"/>
</dbReference>
<reference evidence="4" key="1">
    <citation type="submission" date="2018-05" db="EMBL/GenBank/DDBJ databases">
        <authorList>
            <person name="Lanie J.A."/>
            <person name="Ng W.-L."/>
            <person name="Kazmierczak K.M."/>
            <person name="Andrzejewski T.M."/>
            <person name="Davidsen T.M."/>
            <person name="Wayne K.J."/>
            <person name="Tettelin H."/>
            <person name="Glass J.I."/>
            <person name="Rusch D."/>
            <person name="Podicherti R."/>
            <person name="Tsui H.-C.T."/>
            <person name="Winkler M.E."/>
        </authorList>
    </citation>
    <scope>NUCLEOTIDE SEQUENCE</scope>
</reference>
<accession>A0A381NA79</accession>
<sequence>VVLVTGGASGLGLGMATAMAAHGAAVVLACRRPETGEPAAAGLREAGHDARCVRCDVTSADELLAAVDSAVEAHGRLDCMVHNAIAPPGAPARLEDVTQDHWDAMVATAIRATFDGARAAHRHLRAVGGSMIIMTSSSGMEGSANLAVYAMVKAAQRTLAKGLAVEWGADGIRVNCIAPMAMTPAMDRAYRENPILQERLLGRTPLGRIGDPVRDVGPAAVFLASDLARFVTGQTLSVDGGAFLGL</sequence>
<gene>
    <name evidence="4" type="ORF">METZ01_LOCUS4356</name>
</gene>
<dbReference type="AlphaFoldDB" id="A0A381NA79"/>
<dbReference type="PANTHER" id="PTHR43639">
    <property type="entry name" value="OXIDOREDUCTASE, SHORT-CHAIN DEHYDROGENASE/REDUCTASE FAMILY (AFU_ORTHOLOGUE AFUA_5G02870)"/>
    <property type="match status" value="1"/>
</dbReference>